<dbReference type="PANTHER" id="PTHR14146">
    <property type="entry name" value="EXOCYST COMPLEX COMPONENT 4"/>
    <property type="match status" value="1"/>
</dbReference>
<feature type="region of interest" description="Disordered" evidence="6">
    <location>
        <begin position="1049"/>
        <end position="1078"/>
    </location>
</feature>
<feature type="compositionally biased region" description="Basic and acidic residues" evidence="6">
    <location>
        <begin position="145"/>
        <end position="157"/>
    </location>
</feature>
<dbReference type="InterPro" id="IPR039682">
    <property type="entry name" value="Sec8/EXOC4"/>
</dbReference>
<comment type="function">
    <text evidence="4">Component of the exocyst complex involved in the docking of exocytic vesicles with fusion sites on the plasma membrane.</text>
</comment>
<keyword evidence="2 4" id="KW-0268">Exocytosis</keyword>
<evidence type="ECO:0000256" key="5">
    <source>
        <dbReference type="SAM" id="Coils"/>
    </source>
</evidence>
<name>A0ABZ2B0Q3_9TREE</name>
<protein>
    <recommendedName>
        <fullName evidence="4">Exocyst complex component Sec8</fullName>
    </recommendedName>
</protein>
<dbReference type="RefSeq" id="XP_064723476.1">
    <property type="nucleotide sequence ID" value="XM_064867404.1"/>
</dbReference>
<dbReference type="GeneID" id="89992371"/>
<keyword evidence="5" id="KW-0175">Coiled coil</keyword>
<keyword evidence="3 4" id="KW-0653">Protein transport</keyword>
<organism evidence="9 10">
    <name type="scientific">Cryptococcus decagattii</name>
    <dbReference type="NCBI Taxonomy" id="1859122"/>
    <lineage>
        <taxon>Eukaryota</taxon>
        <taxon>Fungi</taxon>
        <taxon>Dikarya</taxon>
        <taxon>Basidiomycota</taxon>
        <taxon>Agaricomycotina</taxon>
        <taxon>Tremellomycetes</taxon>
        <taxon>Tremellales</taxon>
        <taxon>Cryptococcaceae</taxon>
        <taxon>Cryptococcus</taxon>
        <taxon>Cryptococcus gattii species complex</taxon>
    </lineage>
</organism>
<evidence type="ECO:0000256" key="2">
    <source>
        <dbReference type="ARBA" id="ARBA00022483"/>
    </source>
</evidence>
<sequence length="1294" mass="143906">MSRQPSRKYTISNPQPLNTRFPTPYNTDTSPPRPARSRMRDAPQPPRDTLQPPRDTLEIPPLSPISPLSPSSHGHHQTLTSDVFAEDRAQRMEMRAQMSAAAQHASQPFQLSGASNTKTMRNVVGAFMSAGRQHEQHSPARRPHKSEARMKKPHREEVWEDEEGGEFGEIDSAMRQVKQDWPFVMESDFSPSSLALSLLSQTPSPSLPQHPSLSSFLRLHEFLSAGLRAAVQAHSKSFAASLPSHRNFLDILQKAQEQVRKSKQELKAARDGFAGKGKTELTGVRARERTVRDMLRILDIIDDLKQVPDRLESLVGDKHFLQASLILVRSIETINKPELREIGALSDLRSYFVTQETTISEILIEELHNHIYLKTFYSDSRWKPYAPGQVDLPIIGSQAEDFTFLQSPDPNIAFPSLSGNHSIPNASATTTNINNAIAGPGPSSKFSRYLSQLSTKPSTRPMLQYENGDLIPSVSTMPILSYQQNTLGSGAPPPPPGMVQTGSHTSLSSLPGGIAGNTGNNNPETDSYIYIENLLEALAVLGRLGQALDTVAQRVPGEVFALVDGTLDEVEERTEQRREEDLSLRPQNLLSNIDPTTSSRANLPAATTTTAVAAAVSGRKRLFSPAETSRIKISLGAAGPPEHAALLKDLFWTLYSKLAAVLEGHRVMYEVSRWISSRPDFKDSTTPKGSSINIPVLEMWRPVQQEIRTLLSNYLSDDRPGSRLDRNPILSINEVLRDPKVSRDKSKPMFRFNDSDSRAIQKEIKPIDDSVQQALRSSVPGLVNIQSDQPVSIVPETDDRFSPSSGRYRTLVPPNAFNVTTLFQPTLAFIHRASAIVPPGFESETQGFSTVLEDFVVKVFLRQLDEKVTAGFQKAVSGYDAYEVDRGMSSTDMKQPPLKSSVRVMALIHSLCIMLQTTPFHRENYSRLIVGVIVQYYQQCSARFKDLVSHPATFETDSGRPVVLPAVWAQREDITKCLSEMRSVPSTDGAGMASVSHKEIRLEMELLHDRPVSESNLINSNRKLEALGNLSQSLRWFIDALLDLQSVSEEPVSPEGEQPERDVLKAAPPPLSANSDEPQLPLTRAMAQRYQAIIQTYEQLAEMVLNAIRLEIRCRVMCNISASMQKGDFRLESEALEPDSDILDLNTSLIEFEELAQRTISPDDHSFIFRALGQLVDHCLIVYASKYVKGVNAAGVRKIKRNILSLQQTLRGIAASNEQGVLSRAAGFWDLYEQGPDKMLEDLKNINGTPPYTFEDYNTMLKLQCKSNTDELNTYLIDLHALSMDVEGWDLGED</sequence>
<feature type="region of interest" description="Disordered" evidence="6">
    <location>
        <begin position="131"/>
        <end position="163"/>
    </location>
</feature>
<evidence type="ECO:0000259" key="8">
    <source>
        <dbReference type="Pfam" id="PF20652"/>
    </source>
</evidence>
<feature type="domain" description="Exocyst complex component Sec8 middle helical bundle" evidence="8">
    <location>
        <begin position="522"/>
        <end position="827"/>
    </location>
</feature>
<feature type="coiled-coil region" evidence="5">
    <location>
        <begin position="245"/>
        <end position="272"/>
    </location>
</feature>
<evidence type="ECO:0000313" key="10">
    <source>
        <dbReference type="Proteomes" id="UP001432216"/>
    </source>
</evidence>
<dbReference type="Pfam" id="PF20652">
    <property type="entry name" value="Sec8_C"/>
    <property type="match status" value="1"/>
</dbReference>
<dbReference type="InterPro" id="IPR007191">
    <property type="entry name" value="Sec8_exocyst_N"/>
</dbReference>
<evidence type="ECO:0000256" key="4">
    <source>
        <dbReference type="RuleBase" id="RU367079"/>
    </source>
</evidence>
<evidence type="ECO:0000259" key="7">
    <source>
        <dbReference type="Pfam" id="PF04048"/>
    </source>
</evidence>
<keyword evidence="10" id="KW-1185">Reference proteome</keyword>
<keyword evidence="1 4" id="KW-0813">Transport</keyword>
<dbReference type="PANTHER" id="PTHR14146:SF0">
    <property type="entry name" value="EXOCYST COMPLEX COMPONENT 4"/>
    <property type="match status" value="1"/>
</dbReference>
<proteinExistence type="inferred from homology"/>
<feature type="domain" description="Exocyst complex component Sec8 N-terminal" evidence="7">
    <location>
        <begin position="170"/>
        <end position="313"/>
    </location>
</feature>
<evidence type="ECO:0000256" key="3">
    <source>
        <dbReference type="ARBA" id="ARBA00022927"/>
    </source>
</evidence>
<dbReference type="Pfam" id="PF04048">
    <property type="entry name" value="Sec8_N"/>
    <property type="match status" value="1"/>
</dbReference>
<evidence type="ECO:0000256" key="6">
    <source>
        <dbReference type="SAM" id="MobiDB-lite"/>
    </source>
</evidence>
<reference evidence="9 10" key="1">
    <citation type="submission" date="2024-01" db="EMBL/GenBank/DDBJ databases">
        <title>Comparative genomics of Cryptococcus and Kwoniella reveals pathogenesis evolution and contrasting modes of karyotype evolution via chromosome fusion or intercentromeric recombination.</title>
        <authorList>
            <person name="Coelho M.A."/>
            <person name="David-Palma M."/>
            <person name="Shea T."/>
            <person name="Bowers K."/>
            <person name="McGinley-Smith S."/>
            <person name="Mohammad A.W."/>
            <person name="Gnirke A."/>
            <person name="Yurkov A.M."/>
            <person name="Nowrousian M."/>
            <person name="Sun S."/>
            <person name="Cuomo C.A."/>
            <person name="Heitman J."/>
        </authorList>
    </citation>
    <scope>NUCLEOTIDE SEQUENCE [LARGE SCALE GENOMIC DNA]</scope>
    <source>
        <strain evidence="9 10">7685027</strain>
    </source>
</reference>
<dbReference type="Proteomes" id="UP001432216">
    <property type="component" value="Chromosome 10"/>
</dbReference>
<comment type="similarity">
    <text evidence="4">Belongs to the SEC8 family.</text>
</comment>
<accession>A0ABZ2B0Q3</accession>
<evidence type="ECO:0000256" key="1">
    <source>
        <dbReference type="ARBA" id="ARBA00022448"/>
    </source>
</evidence>
<dbReference type="InterPro" id="IPR048630">
    <property type="entry name" value="Sec8_M"/>
</dbReference>
<gene>
    <name evidence="9" type="ORF">IAS62_005601</name>
</gene>
<evidence type="ECO:0000313" key="9">
    <source>
        <dbReference type="EMBL" id="WVO24237.1"/>
    </source>
</evidence>
<feature type="region of interest" description="Disordered" evidence="6">
    <location>
        <begin position="1"/>
        <end position="78"/>
    </location>
</feature>
<dbReference type="EMBL" id="CP143815">
    <property type="protein sequence ID" value="WVO24237.1"/>
    <property type="molecule type" value="Genomic_DNA"/>
</dbReference>
<feature type="compositionally biased region" description="Polar residues" evidence="6">
    <location>
        <begin position="1"/>
        <end position="30"/>
    </location>
</feature>